<feature type="transmembrane region" description="Helical" evidence="1">
    <location>
        <begin position="78"/>
        <end position="105"/>
    </location>
</feature>
<reference evidence="2 3" key="1">
    <citation type="submission" date="2015-07" db="EMBL/GenBank/DDBJ databases">
        <title>Draft genome of Bellilinea caldifistulae DSM 17877.</title>
        <authorList>
            <person name="Hemp J."/>
            <person name="Ward L.M."/>
            <person name="Pace L.A."/>
            <person name="Fischer W.W."/>
        </authorList>
    </citation>
    <scope>NUCLEOTIDE SEQUENCE [LARGE SCALE GENOMIC DNA]</scope>
    <source>
        <strain evidence="2 3">GOMI-1</strain>
    </source>
</reference>
<sequence length="115" mass="12816">MNFCQGFPLSIIIIALVIMIIGAKPWEAPKTNKQRLGRSILTGIGTAIIVINGLAFMGVSQSSGDCVSDFLDLNIGSWAWITIPIFVMTTIGAYIGYCQIIWLHSFRRKIEKRRK</sequence>
<keyword evidence="1" id="KW-0472">Membrane</keyword>
<proteinExistence type="predicted"/>
<dbReference type="Proteomes" id="UP000050514">
    <property type="component" value="Unassembled WGS sequence"/>
</dbReference>
<protein>
    <submittedName>
        <fullName evidence="2">Uncharacterized protein</fullName>
    </submittedName>
</protein>
<comment type="caution">
    <text evidence="2">The sequence shown here is derived from an EMBL/GenBank/DDBJ whole genome shotgun (WGS) entry which is preliminary data.</text>
</comment>
<evidence type="ECO:0000313" key="2">
    <source>
        <dbReference type="EMBL" id="KPL76626.1"/>
    </source>
</evidence>
<keyword evidence="1" id="KW-0812">Transmembrane</keyword>
<keyword evidence="1" id="KW-1133">Transmembrane helix</keyword>
<evidence type="ECO:0000256" key="1">
    <source>
        <dbReference type="SAM" id="Phobius"/>
    </source>
</evidence>
<dbReference type="AlphaFoldDB" id="A0A0N8GMY9"/>
<keyword evidence="3" id="KW-1185">Reference proteome</keyword>
<feature type="transmembrane region" description="Helical" evidence="1">
    <location>
        <begin position="6"/>
        <end position="24"/>
    </location>
</feature>
<organism evidence="2 3">
    <name type="scientific">Bellilinea caldifistulae</name>
    <dbReference type="NCBI Taxonomy" id="360411"/>
    <lineage>
        <taxon>Bacteria</taxon>
        <taxon>Bacillati</taxon>
        <taxon>Chloroflexota</taxon>
        <taxon>Anaerolineae</taxon>
        <taxon>Anaerolineales</taxon>
        <taxon>Anaerolineaceae</taxon>
        <taxon>Bellilinea</taxon>
    </lineage>
</organism>
<name>A0A0N8GMY9_9CHLR</name>
<accession>A0A0N8GMY9</accession>
<feature type="transmembrane region" description="Helical" evidence="1">
    <location>
        <begin position="36"/>
        <end position="58"/>
    </location>
</feature>
<evidence type="ECO:0000313" key="3">
    <source>
        <dbReference type="Proteomes" id="UP000050514"/>
    </source>
</evidence>
<dbReference type="EMBL" id="LGHJ01000011">
    <property type="protein sequence ID" value="KPL76626.1"/>
    <property type="molecule type" value="Genomic_DNA"/>
</dbReference>
<gene>
    <name evidence="2" type="ORF">AC812_04705</name>
</gene>
<dbReference type="STRING" id="360411.AC812_04705"/>